<evidence type="ECO:0000313" key="2">
    <source>
        <dbReference type="Proteomes" id="UP001234297"/>
    </source>
</evidence>
<sequence length="189" mass="21761">MYTSVFETEAEKLQLIFEKIVIATLLEQLRLDASDLKAEKHVLEQESETTTKELLMLQSEKHELLKLNDQLSHDVYDSSHRVELLTGEVGILQVQLSDSQKAYQMLQKENCMVQDDNQFLKEIYDVREEKNVLEEENCSLLHEATNLGNLSLIFESISSEKAAKLKTLIDELDHLHGVCSELDEVRLLE</sequence>
<reference evidence="1 2" key="1">
    <citation type="journal article" date="2022" name="Hortic Res">
        <title>A haplotype resolved chromosomal level avocado genome allows analysis of novel avocado genes.</title>
        <authorList>
            <person name="Nath O."/>
            <person name="Fletcher S.J."/>
            <person name="Hayward A."/>
            <person name="Shaw L.M."/>
            <person name="Masouleh A.K."/>
            <person name="Furtado A."/>
            <person name="Henry R.J."/>
            <person name="Mitter N."/>
        </authorList>
    </citation>
    <scope>NUCLEOTIDE SEQUENCE [LARGE SCALE GENOMIC DNA]</scope>
    <source>
        <strain evidence="2">cv. Hass</strain>
    </source>
</reference>
<keyword evidence="2" id="KW-1185">Reference proteome</keyword>
<organism evidence="1 2">
    <name type="scientific">Persea americana</name>
    <name type="common">Avocado</name>
    <dbReference type="NCBI Taxonomy" id="3435"/>
    <lineage>
        <taxon>Eukaryota</taxon>
        <taxon>Viridiplantae</taxon>
        <taxon>Streptophyta</taxon>
        <taxon>Embryophyta</taxon>
        <taxon>Tracheophyta</taxon>
        <taxon>Spermatophyta</taxon>
        <taxon>Magnoliopsida</taxon>
        <taxon>Magnoliidae</taxon>
        <taxon>Laurales</taxon>
        <taxon>Lauraceae</taxon>
        <taxon>Persea</taxon>
    </lineage>
</organism>
<dbReference type="Proteomes" id="UP001234297">
    <property type="component" value="Chromosome 10"/>
</dbReference>
<proteinExistence type="predicted"/>
<protein>
    <submittedName>
        <fullName evidence="1">Uncharacterized protein</fullName>
    </submittedName>
</protein>
<gene>
    <name evidence="1" type="ORF">MRB53_030061</name>
</gene>
<accession>A0ACC2KKI5</accession>
<dbReference type="EMBL" id="CM056818">
    <property type="protein sequence ID" value="KAJ8621532.1"/>
    <property type="molecule type" value="Genomic_DNA"/>
</dbReference>
<comment type="caution">
    <text evidence="1">The sequence shown here is derived from an EMBL/GenBank/DDBJ whole genome shotgun (WGS) entry which is preliminary data.</text>
</comment>
<name>A0ACC2KKI5_PERAE</name>
<evidence type="ECO:0000313" key="1">
    <source>
        <dbReference type="EMBL" id="KAJ8621532.1"/>
    </source>
</evidence>